<evidence type="ECO:0000313" key="11">
    <source>
        <dbReference type="EMBL" id="KAJ1703150.1"/>
    </source>
</evidence>
<dbReference type="InterPro" id="IPR025422">
    <property type="entry name" value="TGA_domain"/>
</dbReference>
<comment type="subcellular location">
    <subcellularLocation>
        <location evidence="1">Nucleus</location>
    </subcellularLocation>
</comment>
<proteinExistence type="inferred from homology"/>
<dbReference type="InterPro" id="IPR046347">
    <property type="entry name" value="bZIP_sf"/>
</dbReference>
<comment type="similarity">
    <text evidence="2">Belongs to the bZIP family.</text>
</comment>
<feature type="region of interest" description="Disordered" evidence="8">
    <location>
        <begin position="66"/>
        <end position="104"/>
    </location>
</feature>
<dbReference type="GO" id="GO:0006351">
    <property type="term" value="P:DNA-templated transcription"/>
    <property type="evidence" value="ECO:0007669"/>
    <property type="project" value="InterPro"/>
</dbReference>
<dbReference type="PANTHER" id="PTHR45693:SF9">
    <property type="entry name" value="TRANSCRIPTION FACTOR TGA9"/>
    <property type="match status" value="1"/>
</dbReference>
<dbReference type="InterPro" id="IPR004827">
    <property type="entry name" value="bZIP"/>
</dbReference>
<evidence type="ECO:0000256" key="5">
    <source>
        <dbReference type="ARBA" id="ARBA00023163"/>
    </source>
</evidence>
<gene>
    <name evidence="11" type="ORF">LUZ63_002929</name>
</gene>
<dbReference type="FunFam" id="1.20.5.170:FF:000019">
    <property type="entry name" value="BZIP family transcription factor"/>
    <property type="match status" value="1"/>
</dbReference>
<evidence type="ECO:0000256" key="2">
    <source>
        <dbReference type="ARBA" id="ARBA00007163"/>
    </source>
</evidence>
<dbReference type="SUPFAM" id="SSF57959">
    <property type="entry name" value="Leucine zipper domain"/>
    <property type="match status" value="1"/>
</dbReference>
<dbReference type="Gene3D" id="1.20.5.170">
    <property type="match status" value="1"/>
</dbReference>
<keyword evidence="3" id="KW-0805">Transcription regulation</keyword>
<organism evidence="11 12">
    <name type="scientific">Rhynchospora breviuscula</name>
    <dbReference type="NCBI Taxonomy" id="2022672"/>
    <lineage>
        <taxon>Eukaryota</taxon>
        <taxon>Viridiplantae</taxon>
        <taxon>Streptophyta</taxon>
        <taxon>Embryophyta</taxon>
        <taxon>Tracheophyta</taxon>
        <taxon>Spermatophyta</taxon>
        <taxon>Magnoliopsida</taxon>
        <taxon>Liliopsida</taxon>
        <taxon>Poales</taxon>
        <taxon>Cyperaceae</taxon>
        <taxon>Cyperoideae</taxon>
        <taxon>Rhynchosporeae</taxon>
        <taxon>Rhynchospora</taxon>
    </lineage>
</organism>
<sequence length="499" mass="55299">MANERTFVCGVQGSIHTSTKFFDEAESDYFGELEEALIHGDPITSSHGPKKGIVETARPPTLEIFPSWPMRHQHHQHATVEQRKSEQSVGSSEESGSVKDTTNNTISTGVIAGAQSQVQCRGRGATEGDAQKGLVVIMANGASQRTGAQQPPPSAPQIQYDNSHNTEKKKIIAGSTRKDGKLLDAKTLRRLAQNREAARKSRLRKKAYVQQLETSRIKLQQLEHDLQRARTQGMLLAGCGASGEMSSGAAMFNMDYTNWLEEEGRHVSDLRVGLDAHLIDNNLGSIVDDCITHYDTLFHLKARLAQTDAFHLLTGLWTSPAERCFMWMGGFRPSDLIKIVTPHLDPLMEQQVIRLCSLQQSSQQAEEALSQGFDQLHQFLSATLSSGPLSTDVGADVSNYAGLMDIAIEKISSLENFVRQADHLRRQTLHQLREILTTRQAARCLLAIGEYYRRLRALSSVWATRPRDRALIGNETASPNTVTDLQAIPQSQYAHYSAF</sequence>
<feature type="domain" description="DOG1" evidence="10">
    <location>
        <begin position="249"/>
        <end position="465"/>
    </location>
</feature>
<dbReference type="PANTHER" id="PTHR45693">
    <property type="entry name" value="TRANSCRIPTION FACTOR TGA9"/>
    <property type="match status" value="1"/>
</dbReference>
<keyword evidence="5" id="KW-0804">Transcription</keyword>
<dbReference type="Pfam" id="PF14144">
    <property type="entry name" value="DOG1"/>
    <property type="match status" value="1"/>
</dbReference>
<evidence type="ECO:0000259" key="9">
    <source>
        <dbReference type="PROSITE" id="PS50217"/>
    </source>
</evidence>
<evidence type="ECO:0000256" key="7">
    <source>
        <dbReference type="SAM" id="Coils"/>
    </source>
</evidence>
<evidence type="ECO:0000256" key="4">
    <source>
        <dbReference type="ARBA" id="ARBA00023125"/>
    </source>
</evidence>
<dbReference type="GO" id="GO:0043565">
    <property type="term" value="F:sequence-specific DNA binding"/>
    <property type="evidence" value="ECO:0007669"/>
    <property type="project" value="InterPro"/>
</dbReference>
<dbReference type="OrthoDB" id="2015618at2759"/>
<dbReference type="PROSITE" id="PS50217">
    <property type="entry name" value="BZIP"/>
    <property type="match status" value="1"/>
</dbReference>
<evidence type="ECO:0000256" key="6">
    <source>
        <dbReference type="ARBA" id="ARBA00023242"/>
    </source>
</evidence>
<name>A0A9Q0CZQ9_9POAL</name>
<evidence type="ECO:0000256" key="3">
    <source>
        <dbReference type="ARBA" id="ARBA00023015"/>
    </source>
</evidence>
<keyword evidence="6" id="KW-0539">Nucleus</keyword>
<evidence type="ECO:0000256" key="1">
    <source>
        <dbReference type="ARBA" id="ARBA00004123"/>
    </source>
</evidence>
<keyword evidence="7" id="KW-0175">Coiled coil</keyword>
<feature type="domain" description="BZIP" evidence="9">
    <location>
        <begin position="184"/>
        <end position="228"/>
    </location>
</feature>
<dbReference type="Proteomes" id="UP001151287">
    <property type="component" value="Unassembled WGS sequence"/>
</dbReference>
<dbReference type="AlphaFoldDB" id="A0A9Q0CZQ9"/>
<keyword evidence="12" id="KW-1185">Reference proteome</keyword>
<dbReference type="PROSITE" id="PS51806">
    <property type="entry name" value="DOG1"/>
    <property type="match status" value="1"/>
</dbReference>
<dbReference type="SMART" id="SM00338">
    <property type="entry name" value="BRLZ"/>
    <property type="match status" value="1"/>
</dbReference>
<dbReference type="GO" id="GO:0003700">
    <property type="term" value="F:DNA-binding transcription factor activity"/>
    <property type="evidence" value="ECO:0007669"/>
    <property type="project" value="InterPro"/>
</dbReference>
<evidence type="ECO:0000259" key="10">
    <source>
        <dbReference type="PROSITE" id="PS51806"/>
    </source>
</evidence>
<evidence type="ECO:0000313" key="12">
    <source>
        <dbReference type="Proteomes" id="UP001151287"/>
    </source>
</evidence>
<dbReference type="EMBL" id="JAMQYH010000001">
    <property type="protein sequence ID" value="KAJ1703150.1"/>
    <property type="molecule type" value="Genomic_DNA"/>
</dbReference>
<feature type="coiled-coil region" evidence="7">
    <location>
        <begin position="205"/>
        <end position="232"/>
    </location>
</feature>
<evidence type="ECO:0000256" key="8">
    <source>
        <dbReference type="SAM" id="MobiDB-lite"/>
    </source>
</evidence>
<dbReference type="Pfam" id="PF00170">
    <property type="entry name" value="bZIP_1"/>
    <property type="match status" value="1"/>
</dbReference>
<comment type="caution">
    <text evidence="11">The sequence shown here is derived from an EMBL/GenBank/DDBJ whole genome shotgun (WGS) entry which is preliminary data.</text>
</comment>
<protein>
    <submittedName>
        <fullName evidence="11">Uncharacterized protein</fullName>
    </submittedName>
</protein>
<dbReference type="GO" id="GO:0005634">
    <property type="term" value="C:nucleus"/>
    <property type="evidence" value="ECO:0007669"/>
    <property type="project" value="UniProtKB-SubCell"/>
</dbReference>
<dbReference type="PROSITE" id="PS00036">
    <property type="entry name" value="BZIP_BASIC"/>
    <property type="match status" value="1"/>
</dbReference>
<accession>A0A9Q0CZQ9</accession>
<keyword evidence="4" id="KW-0238">DNA-binding</keyword>
<reference evidence="11" key="1">
    <citation type="journal article" date="2022" name="Cell">
        <title>Repeat-based holocentromeres influence genome architecture and karyotype evolution.</title>
        <authorList>
            <person name="Hofstatter P.G."/>
            <person name="Thangavel G."/>
            <person name="Lux T."/>
            <person name="Neumann P."/>
            <person name="Vondrak T."/>
            <person name="Novak P."/>
            <person name="Zhang M."/>
            <person name="Costa L."/>
            <person name="Castellani M."/>
            <person name="Scott A."/>
            <person name="Toegelov H."/>
            <person name="Fuchs J."/>
            <person name="Mata-Sucre Y."/>
            <person name="Dias Y."/>
            <person name="Vanzela A.L.L."/>
            <person name="Huettel B."/>
            <person name="Almeida C.C.S."/>
            <person name="Simkova H."/>
            <person name="Souza G."/>
            <person name="Pedrosa-Harand A."/>
            <person name="Macas J."/>
            <person name="Mayer K.F.X."/>
            <person name="Houben A."/>
            <person name="Marques A."/>
        </authorList>
    </citation>
    <scope>NUCLEOTIDE SEQUENCE</scope>
    <source>
        <strain evidence="11">RhyBre1mFocal</strain>
    </source>
</reference>